<comment type="similarity">
    <text evidence="2 8">Belongs to the pantothenate synthetase family.</text>
</comment>
<dbReference type="HAMAP" id="MF_00158">
    <property type="entry name" value="PanC"/>
    <property type="match status" value="1"/>
</dbReference>
<protein>
    <recommendedName>
        <fullName evidence="8">Pantothenate synthetase</fullName>
        <shortName evidence="8">PS</shortName>
        <ecNumber evidence="8">6.3.2.1</ecNumber>
    </recommendedName>
    <alternativeName>
        <fullName evidence="8">Pantoate--beta-alanine ligase</fullName>
    </alternativeName>
    <alternativeName>
        <fullName evidence="8">Pantoate-activating enzyme</fullName>
    </alternativeName>
</protein>
<evidence type="ECO:0000256" key="3">
    <source>
        <dbReference type="ARBA" id="ARBA00022598"/>
    </source>
</evidence>
<dbReference type="HOGENOM" id="CLU_047148_0_0_5"/>
<dbReference type="STRING" id="438753.AZC_1589"/>
<reference evidence="9 10" key="4">
    <citation type="journal article" date="2009" name="Appl. Environ. Microbiol.">
        <title>Comparative genome-wide transcriptional profiling of Azorhizobium caulinodans ORS571 grown under free-living and symbiotic conditions.</title>
        <authorList>
            <person name="Tsukada S."/>
            <person name="Aono T."/>
            <person name="Akiba N."/>
            <person name="Lee KB."/>
            <person name="Liu CT."/>
            <person name="Toyazaki H."/>
            <person name="Oyaizu H."/>
        </authorList>
    </citation>
    <scope>NUCLEOTIDE SEQUENCE [LARGE SCALE GENOMIC DNA]</scope>
    <source>
        <strain evidence="10">ATCC 43989 / DSM 5975 / JCM 20966 / LMG 6465 / NBRC 14845 / NCIMB 13405 / ORS 571</strain>
    </source>
</reference>
<keyword evidence="10" id="KW-1185">Reference proteome</keyword>
<feature type="binding site" evidence="8">
    <location>
        <position position="73"/>
    </location>
    <ligand>
        <name>(R)-pantoate</name>
        <dbReference type="ChEBI" id="CHEBI:15980"/>
    </ligand>
</feature>
<evidence type="ECO:0000256" key="2">
    <source>
        <dbReference type="ARBA" id="ARBA00009256"/>
    </source>
</evidence>
<dbReference type="GO" id="GO:0015940">
    <property type="term" value="P:pantothenate biosynthetic process"/>
    <property type="evidence" value="ECO:0007669"/>
    <property type="project" value="UniProtKB-UniRule"/>
</dbReference>
<comment type="catalytic activity">
    <reaction evidence="7 8">
        <text>(R)-pantoate + beta-alanine + ATP = (R)-pantothenate + AMP + diphosphate + H(+)</text>
        <dbReference type="Rhea" id="RHEA:10912"/>
        <dbReference type="ChEBI" id="CHEBI:15378"/>
        <dbReference type="ChEBI" id="CHEBI:15980"/>
        <dbReference type="ChEBI" id="CHEBI:29032"/>
        <dbReference type="ChEBI" id="CHEBI:30616"/>
        <dbReference type="ChEBI" id="CHEBI:33019"/>
        <dbReference type="ChEBI" id="CHEBI:57966"/>
        <dbReference type="ChEBI" id="CHEBI:456215"/>
        <dbReference type="EC" id="6.3.2.1"/>
    </reaction>
</comment>
<comment type="function">
    <text evidence="8">Catalyzes the condensation of pantoate with beta-alanine in an ATP-dependent reaction via a pantoyl-adenylate intermediate.</text>
</comment>
<feature type="binding site" evidence="8">
    <location>
        <position position="165"/>
    </location>
    <ligand>
        <name>(R)-pantoate</name>
        <dbReference type="ChEBI" id="CHEBI:15980"/>
    </ligand>
</feature>
<evidence type="ECO:0000313" key="9">
    <source>
        <dbReference type="EMBL" id="BAF87587.1"/>
    </source>
</evidence>
<evidence type="ECO:0000313" key="10">
    <source>
        <dbReference type="Proteomes" id="UP000000270"/>
    </source>
</evidence>
<keyword evidence="3 8" id="KW-0436">Ligase</keyword>
<dbReference type="PANTHER" id="PTHR21299:SF1">
    <property type="entry name" value="PANTOATE--BETA-ALANINE LIGASE"/>
    <property type="match status" value="1"/>
</dbReference>
<dbReference type="NCBIfam" id="TIGR00018">
    <property type="entry name" value="panC"/>
    <property type="match status" value="1"/>
</dbReference>
<reference evidence="9 10" key="3">
    <citation type="journal article" date="2008" name="BMC Genomics">
        <title>The genome of the versatile nitrogen fixer Azorhizobium caulinodans ORS571.</title>
        <authorList>
            <person name="Lee KB."/>
            <person name="Backer P.D."/>
            <person name="Aono T."/>
            <person name="Liu CT."/>
            <person name="Suzuki S."/>
            <person name="Suzuki T."/>
            <person name="Kaneko T."/>
            <person name="Yamada M."/>
            <person name="Tabata S."/>
            <person name="Kupfer D.M."/>
            <person name="Najar F.Z."/>
            <person name="Wiley G.B."/>
            <person name="Roe B."/>
            <person name="Binnewies T.T."/>
            <person name="Ussery D.W."/>
            <person name="D'Haeze W."/>
            <person name="Herder J.D."/>
            <person name="Gevers D."/>
            <person name="Vereecke D."/>
            <person name="Holsters M."/>
            <person name="Oyaizu H."/>
        </authorList>
    </citation>
    <scope>NUCLEOTIDE SEQUENCE [LARGE SCALE GENOMIC DNA]</scope>
    <source>
        <strain evidence="10">ATCC 43989 / DSM 5975 / JCM 20966 / LMG 6465 / NBRC 14845 / NCIMB 13405 / ORS 571</strain>
    </source>
</reference>
<feature type="binding site" evidence="8">
    <location>
        <begin position="159"/>
        <end position="162"/>
    </location>
    <ligand>
        <name>ATP</name>
        <dbReference type="ChEBI" id="CHEBI:30616"/>
    </ligand>
</feature>
<comment type="miscellaneous">
    <text evidence="8">The reaction proceeds by a bi uni uni bi ping pong mechanism.</text>
</comment>
<evidence type="ECO:0000256" key="8">
    <source>
        <dbReference type="HAMAP-Rule" id="MF_00158"/>
    </source>
</evidence>
<organism evidence="9 10">
    <name type="scientific">Azorhizobium caulinodans (strain ATCC 43989 / DSM 5975 / JCM 20966 / LMG 6465 / NBRC 14845 / NCIMB 13405 / ORS 571)</name>
    <dbReference type="NCBI Taxonomy" id="438753"/>
    <lineage>
        <taxon>Bacteria</taxon>
        <taxon>Pseudomonadati</taxon>
        <taxon>Pseudomonadota</taxon>
        <taxon>Alphaproteobacteria</taxon>
        <taxon>Hyphomicrobiales</taxon>
        <taxon>Xanthobacteraceae</taxon>
        <taxon>Azorhizobium</taxon>
    </lineage>
</organism>
<comment type="pathway">
    <text evidence="1 8">Cofactor biosynthesis; (R)-pantothenate biosynthesis; (R)-pantothenate from (R)-pantoate and beta-alanine: step 1/1.</text>
</comment>
<dbReference type="GO" id="GO:0005829">
    <property type="term" value="C:cytosol"/>
    <property type="evidence" value="ECO:0007669"/>
    <property type="project" value="TreeGrafter"/>
</dbReference>
<gene>
    <name evidence="8" type="primary">panC</name>
    <name evidence="9" type="ordered locus">AZC_1589</name>
</gene>
<dbReference type="Proteomes" id="UP000000270">
    <property type="component" value="Chromosome"/>
</dbReference>
<dbReference type="EC" id="6.3.2.1" evidence="8"/>
<reference evidence="9 10" key="5">
    <citation type="journal article" date="2010" name="Appl. Environ. Microbiol.">
        <title>phrR-like gene praR of Azorhizobium caulinodans ORS571 is essential for symbiosis with Sesbania rostrata and is involved in expression of reb genes.</title>
        <authorList>
            <person name="Akiba N."/>
            <person name="Aono T."/>
            <person name="Toyazaki H."/>
            <person name="Sato S."/>
            <person name="Oyaizu H."/>
        </authorList>
    </citation>
    <scope>NUCLEOTIDE SEQUENCE [LARGE SCALE GENOMIC DNA]</scope>
    <source>
        <strain evidence="10">ATCC 43989 / DSM 5975 / JCM 20966 / LMG 6465 / NBRC 14845 / NCIMB 13405 / ORS 571</strain>
    </source>
</reference>
<reference evidence="9 10" key="6">
    <citation type="journal article" date="2011" name="Appl. Environ. Microbiol.">
        <title>Involvement of the azorhizobial chromosome partition gene (parA) in the onset of bacteroid differentiation during Sesbania rostrata stem nodule development.</title>
        <authorList>
            <person name="Liu CT."/>
            <person name="Lee KB."/>
            <person name="Wang YS."/>
            <person name="Peng MH."/>
            <person name="Lee KT."/>
            <person name="Suzuki S."/>
            <person name="Suzuki T."/>
            <person name="Oyaizu H."/>
        </authorList>
    </citation>
    <scope>NUCLEOTIDE SEQUENCE [LARGE SCALE GENOMIC DNA]</scope>
    <source>
        <strain evidence="10">ATCC 43989 / DSM 5975 / JCM 20966 / LMG 6465 / NBRC 14845 / NCIMB 13405 / ORS 571</strain>
    </source>
</reference>
<dbReference type="Pfam" id="PF02569">
    <property type="entry name" value="Pantoate_ligase"/>
    <property type="match status" value="1"/>
</dbReference>
<keyword evidence="6 8" id="KW-0067">ATP-binding</keyword>
<evidence type="ECO:0000256" key="4">
    <source>
        <dbReference type="ARBA" id="ARBA00022655"/>
    </source>
</evidence>
<dbReference type="InterPro" id="IPR003721">
    <property type="entry name" value="Pantoate_ligase"/>
</dbReference>
<keyword evidence="4 8" id="KW-0566">Pantothenate biosynthesis</keyword>
<keyword evidence="5 8" id="KW-0547">Nucleotide-binding</keyword>
<dbReference type="InterPro" id="IPR042176">
    <property type="entry name" value="Pantoate_ligase_C"/>
</dbReference>
<dbReference type="Gene3D" id="3.40.50.620">
    <property type="entry name" value="HUPs"/>
    <property type="match status" value="1"/>
</dbReference>
<reference evidence="9 10" key="1">
    <citation type="journal article" date="2007" name="Appl. Environ. Microbiol.">
        <title>Rhizobial factors required for stem nodule maturation and maintenance in Sesbania rostrata-Azorhizobium caulinodans ORS571 symbiosis.</title>
        <authorList>
            <person name="Suzuki S."/>
            <person name="Aono T."/>
            <person name="Lee KB."/>
            <person name="Suzuki T."/>
            <person name="Liu CT."/>
            <person name="Miwa H."/>
            <person name="Wakao S."/>
            <person name="Iki T."/>
            <person name="Oyaizu H."/>
        </authorList>
    </citation>
    <scope>NUCLEOTIDE SEQUENCE [LARGE SCALE GENOMIC DNA]</scope>
    <source>
        <strain evidence="10">ATCC 43989 / DSM 5975 / JCM 20966 / LMG 6465 / NBRC 14845 / NCIMB 13405 / ORS 571</strain>
    </source>
</reference>
<dbReference type="AlphaFoldDB" id="A8HY89"/>
<dbReference type="GO" id="GO:0005524">
    <property type="term" value="F:ATP binding"/>
    <property type="evidence" value="ECO:0007669"/>
    <property type="project" value="UniProtKB-KW"/>
</dbReference>
<evidence type="ECO:0000256" key="7">
    <source>
        <dbReference type="ARBA" id="ARBA00048258"/>
    </source>
</evidence>
<sequence length="289" mass="30730">MGRQRMAEAGKAPKIVGTVAELRSAVADYRRAGETLGFVPTMGALHEGHIALVKQAQTLADRVVVSIFVNPTQFAPNEDFSRYPRTFDADVDKLAQAGCDLVYAPGREDMYPAGFSTGISIAGPAQGLESDFRPHFFSGVAIVVAKLLLQTAADVAVFGEKDYQQLRVVTQMARDLDLPVRIVPGPTVRESDGLALSSRNRYLTPEERTVAPVIHRALTTAAIAIKAGAVPDAAAAEAEATIARAGLKVDYVAARNAETLAPLASPDEPVRLLAAAWLGTTRLIDNIGV</sequence>
<dbReference type="PANTHER" id="PTHR21299">
    <property type="entry name" value="CYTIDYLATE KINASE/PANTOATE-BETA-ALANINE LIGASE"/>
    <property type="match status" value="1"/>
</dbReference>
<feature type="binding site" evidence="8">
    <location>
        <begin position="42"/>
        <end position="49"/>
    </location>
    <ligand>
        <name>ATP</name>
        <dbReference type="ChEBI" id="CHEBI:30616"/>
    </ligand>
</feature>
<accession>A8HY89</accession>
<feature type="binding site" evidence="8">
    <location>
        <position position="188"/>
    </location>
    <ligand>
        <name>ATP</name>
        <dbReference type="ChEBI" id="CHEBI:30616"/>
    </ligand>
</feature>
<dbReference type="UniPathway" id="UPA00028">
    <property type="reaction ID" value="UER00005"/>
</dbReference>
<evidence type="ECO:0000256" key="6">
    <source>
        <dbReference type="ARBA" id="ARBA00022840"/>
    </source>
</evidence>
<dbReference type="GO" id="GO:0004592">
    <property type="term" value="F:pantoate-beta-alanine ligase activity"/>
    <property type="evidence" value="ECO:0007669"/>
    <property type="project" value="UniProtKB-UniRule"/>
</dbReference>
<feature type="binding site" evidence="8">
    <location>
        <begin position="196"/>
        <end position="199"/>
    </location>
    <ligand>
        <name>ATP</name>
        <dbReference type="ChEBI" id="CHEBI:30616"/>
    </ligand>
</feature>
<dbReference type="KEGG" id="azc:AZC_1589"/>
<feature type="binding site" evidence="8">
    <location>
        <position position="73"/>
    </location>
    <ligand>
        <name>beta-alanine</name>
        <dbReference type="ChEBI" id="CHEBI:57966"/>
    </ligand>
</feature>
<dbReference type="eggNOG" id="COG0414">
    <property type="taxonomic scope" value="Bacteria"/>
</dbReference>
<comment type="subcellular location">
    <subcellularLocation>
        <location evidence="8">Cytoplasm</location>
    </subcellularLocation>
</comment>
<evidence type="ECO:0000256" key="1">
    <source>
        <dbReference type="ARBA" id="ARBA00004990"/>
    </source>
</evidence>
<dbReference type="InterPro" id="IPR014729">
    <property type="entry name" value="Rossmann-like_a/b/a_fold"/>
</dbReference>
<feature type="active site" description="Proton donor" evidence="8">
    <location>
        <position position="49"/>
    </location>
</feature>
<comment type="subunit">
    <text evidence="8">Homodimer.</text>
</comment>
<dbReference type="NCBIfam" id="TIGR00125">
    <property type="entry name" value="cyt_tran_rel"/>
    <property type="match status" value="1"/>
</dbReference>
<reference evidence="10" key="2">
    <citation type="submission" date="2007-04" db="EMBL/GenBank/DDBJ databases">
        <title>Complete genome sequence of the nitrogen-fixing bacterium Azorhizobium caulinodans ORS571.</title>
        <authorList>
            <person name="Lee K.B."/>
            <person name="Backer P.D."/>
            <person name="Aono T."/>
            <person name="Liu C.T."/>
            <person name="Suzuki S."/>
            <person name="Suzuki T."/>
            <person name="Kaneko T."/>
            <person name="Yamada M."/>
            <person name="Tabata S."/>
            <person name="Kupfer D.M."/>
            <person name="Najar F.Z."/>
            <person name="Wiley G.B."/>
            <person name="Roe B."/>
            <person name="Binnewies T."/>
            <person name="Ussery D."/>
            <person name="Vereecke D."/>
            <person name="Gevers D."/>
            <person name="Holsters M."/>
            <person name="Oyaizu H."/>
        </authorList>
    </citation>
    <scope>NUCLEOTIDE SEQUENCE [LARGE SCALE GENOMIC DNA]</scope>
    <source>
        <strain evidence="10">ATCC 43989 / DSM 5975 / JCM 20966 / LMG 6465 / NBRC 14845 / NCIMB 13405 / ORS 571</strain>
    </source>
</reference>
<keyword evidence="8" id="KW-0963">Cytoplasm</keyword>
<dbReference type="EMBL" id="AP009384">
    <property type="protein sequence ID" value="BAF87587.1"/>
    <property type="molecule type" value="Genomic_DNA"/>
</dbReference>
<dbReference type="Gene3D" id="3.30.1300.10">
    <property type="entry name" value="Pantoate-beta-alanine ligase, C-terminal domain"/>
    <property type="match status" value="1"/>
</dbReference>
<dbReference type="SUPFAM" id="SSF52374">
    <property type="entry name" value="Nucleotidylyl transferase"/>
    <property type="match status" value="1"/>
</dbReference>
<dbReference type="InterPro" id="IPR004821">
    <property type="entry name" value="Cyt_trans-like"/>
</dbReference>
<name>A8HY89_AZOC5</name>
<dbReference type="CDD" id="cd00560">
    <property type="entry name" value="PanC"/>
    <property type="match status" value="1"/>
</dbReference>
<evidence type="ECO:0000256" key="5">
    <source>
        <dbReference type="ARBA" id="ARBA00022741"/>
    </source>
</evidence>
<proteinExistence type="inferred from homology"/>